<name>A0A3B1B6C5_9ZZZZ</name>
<protein>
    <submittedName>
        <fullName evidence="5">Aminotransferase, class III</fullName>
    </submittedName>
</protein>
<dbReference type="PANTHER" id="PTHR43094">
    <property type="entry name" value="AMINOTRANSFERASE"/>
    <property type="match status" value="1"/>
</dbReference>
<dbReference type="Gene3D" id="3.40.640.10">
    <property type="entry name" value="Type I PLP-dependent aspartate aminotransferase-like (Major domain)"/>
    <property type="match status" value="1"/>
</dbReference>
<dbReference type="GO" id="GO:0008483">
    <property type="term" value="F:transaminase activity"/>
    <property type="evidence" value="ECO:0007669"/>
    <property type="project" value="UniProtKB-KW"/>
</dbReference>
<reference evidence="5" key="1">
    <citation type="submission" date="2018-06" db="EMBL/GenBank/DDBJ databases">
        <authorList>
            <person name="Zhirakovskaya E."/>
        </authorList>
    </citation>
    <scope>NUCLEOTIDE SEQUENCE</scope>
</reference>
<evidence type="ECO:0000256" key="4">
    <source>
        <dbReference type="ARBA" id="ARBA00022898"/>
    </source>
</evidence>
<evidence type="ECO:0000256" key="1">
    <source>
        <dbReference type="ARBA" id="ARBA00008954"/>
    </source>
</evidence>
<gene>
    <name evidence="5" type="ORF">MNBD_ALPHA03-1873</name>
</gene>
<evidence type="ECO:0000313" key="5">
    <source>
        <dbReference type="EMBL" id="VAX07453.1"/>
    </source>
</evidence>
<dbReference type="InterPro" id="IPR005814">
    <property type="entry name" value="Aminotrans_3"/>
</dbReference>
<dbReference type="PROSITE" id="PS00600">
    <property type="entry name" value="AA_TRANSFER_CLASS_3"/>
    <property type="match status" value="1"/>
</dbReference>
<dbReference type="CDD" id="cd00610">
    <property type="entry name" value="OAT_like"/>
    <property type="match status" value="1"/>
</dbReference>
<dbReference type="InterPro" id="IPR015424">
    <property type="entry name" value="PyrdxlP-dep_Trfase"/>
</dbReference>
<evidence type="ECO:0000256" key="2">
    <source>
        <dbReference type="ARBA" id="ARBA00022576"/>
    </source>
</evidence>
<dbReference type="InterPro" id="IPR049704">
    <property type="entry name" value="Aminotrans_3_PPA_site"/>
</dbReference>
<dbReference type="Pfam" id="PF00202">
    <property type="entry name" value="Aminotran_3"/>
    <property type="match status" value="1"/>
</dbReference>
<sequence length="441" mass="48109">MGQVFYRAPKHQYPTVVKAEGVYLYDEDGKQYLDASGGAAVSCLGHGNEYVIEAIKSQLDTVAYAHTAFFTNTPQEELAGRLAAHFGTYNAKVYFLSGGSEANETAIKLARQYWVACGRYQKSVIISRDQSYHGNTLATLSMSGNPSRKRAFKPMLHDWPKALPCHAYRYQRADESTAKYSERCALSLEAEILKVGAENVAAFIAEPIVGATIGCVAATAGYFKKIREICDRYDILLILDEVMCGAGRSGSYFAFEQENILPDIVTLAKGLGGGYQPLAAVICKANIHDHIVKQCGSFEHGHTYIGHAAACAAGLAVMDVIENEKLLSKVQHTGKTLMSHLKSSFQSHPNIGDIRGRGLFIALEFTLDKDHKKPPGIALDLPKKLKNSAMKNGLICYPGGGTADGINGAHILLAPPFIYEDSHVSELIEKLQRIIEEQTFA</sequence>
<dbReference type="FunFam" id="3.40.640.10:FF:000014">
    <property type="entry name" value="Adenosylmethionine-8-amino-7-oxononanoate aminotransferase, probable"/>
    <property type="match status" value="1"/>
</dbReference>
<dbReference type="SUPFAM" id="SSF53383">
    <property type="entry name" value="PLP-dependent transferases"/>
    <property type="match status" value="1"/>
</dbReference>
<dbReference type="EMBL" id="UOFW01000207">
    <property type="protein sequence ID" value="VAX07453.1"/>
    <property type="molecule type" value="Genomic_DNA"/>
</dbReference>
<accession>A0A3B1B6C5</accession>
<dbReference type="GO" id="GO:0005829">
    <property type="term" value="C:cytosol"/>
    <property type="evidence" value="ECO:0007669"/>
    <property type="project" value="TreeGrafter"/>
</dbReference>
<comment type="similarity">
    <text evidence="1">Belongs to the class-III pyridoxal-phosphate-dependent aminotransferase family.</text>
</comment>
<keyword evidence="3 5" id="KW-0808">Transferase</keyword>
<dbReference type="AlphaFoldDB" id="A0A3B1B6C5"/>
<dbReference type="InterPro" id="IPR015422">
    <property type="entry name" value="PyrdxlP-dep_Trfase_small"/>
</dbReference>
<dbReference type="Gene3D" id="3.90.1150.10">
    <property type="entry name" value="Aspartate Aminotransferase, domain 1"/>
    <property type="match status" value="1"/>
</dbReference>
<evidence type="ECO:0000256" key="3">
    <source>
        <dbReference type="ARBA" id="ARBA00022679"/>
    </source>
</evidence>
<dbReference type="PANTHER" id="PTHR43094:SF1">
    <property type="entry name" value="AMINOTRANSFERASE CLASS-III"/>
    <property type="match status" value="1"/>
</dbReference>
<organism evidence="5">
    <name type="scientific">hydrothermal vent metagenome</name>
    <dbReference type="NCBI Taxonomy" id="652676"/>
    <lineage>
        <taxon>unclassified sequences</taxon>
        <taxon>metagenomes</taxon>
        <taxon>ecological metagenomes</taxon>
    </lineage>
</organism>
<dbReference type="InterPro" id="IPR015421">
    <property type="entry name" value="PyrdxlP-dep_Trfase_major"/>
</dbReference>
<keyword evidence="2 5" id="KW-0032">Aminotransferase</keyword>
<dbReference type="PIRSF" id="PIRSF000521">
    <property type="entry name" value="Transaminase_4ab_Lys_Orn"/>
    <property type="match status" value="1"/>
</dbReference>
<keyword evidence="4" id="KW-0663">Pyridoxal phosphate</keyword>
<dbReference type="NCBIfam" id="NF005685">
    <property type="entry name" value="PRK07483.1"/>
    <property type="match status" value="1"/>
</dbReference>
<proteinExistence type="inferred from homology"/>
<dbReference type="GO" id="GO:0030170">
    <property type="term" value="F:pyridoxal phosphate binding"/>
    <property type="evidence" value="ECO:0007669"/>
    <property type="project" value="InterPro"/>
</dbReference>